<keyword evidence="4" id="KW-0472">Membrane</keyword>
<evidence type="ECO:0000256" key="2">
    <source>
        <dbReference type="ARBA" id="ARBA00023043"/>
    </source>
</evidence>
<evidence type="ECO:0000256" key="1">
    <source>
        <dbReference type="ARBA" id="ARBA00022737"/>
    </source>
</evidence>
<keyword evidence="4" id="KW-0812">Transmembrane</keyword>
<feature type="transmembrane region" description="Helical" evidence="4">
    <location>
        <begin position="279"/>
        <end position="298"/>
    </location>
</feature>
<dbReference type="Pfam" id="PF12796">
    <property type="entry name" value="Ank_2"/>
    <property type="match status" value="1"/>
</dbReference>
<keyword evidence="1" id="KW-0677">Repeat</keyword>
<dbReference type="Gene3D" id="1.25.40.20">
    <property type="entry name" value="Ankyrin repeat-containing domain"/>
    <property type="match status" value="1"/>
</dbReference>
<keyword evidence="4" id="KW-1133">Transmembrane helix</keyword>
<organism evidence="5 6">
    <name type="scientific">Phytophthora fragariae</name>
    <dbReference type="NCBI Taxonomy" id="53985"/>
    <lineage>
        <taxon>Eukaryota</taxon>
        <taxon>Sar</taxon>
        <taxon>Stramenopiles</taxon>
        <taxon>Oomycota</taxon>
        <taxon>Peronosporomycetes</taxon>
        <taxon>Peronosporales</taxon>
        <taxon>Peronosporaceae</taxon>
        <taxon>Phytophthora</taxon>
    </lineage>
</organism>
<dbReference type="AlphaFoldDB" id="A0A6A3V8M9"/>
<dbReference type="PANTHER" id="PTHR24201">
    <property type="entry name" value="ANK_REP_REGION DOMAIN-CONTAINING PROTEIN"/>
    <property type="match status" value="1"/>
</dbReference>
<proteinExistence type="predicted"/>
<evidence type="ECO:0000313" key="5">
    <source>
        <dbReference type="EMBL" id="KAE9162076.1"/>
    </source>
</evidence>
<protein>
    <submittedName>
        <fullName evidence="5">Uncharacterized protein</fullName>
    </submittedName>
</protein>
<feature type="repeat" description="ANK" evidence="3">
    <location>
        <begin position="115"/>
        <end position="150"/>
    </location>
</feature>
<dbReference type="InterPro" id="IPR002110">
    <property type="entry name" value="Ankyrin_rpt"/>
</dbReference>
<sequence>MALAQHWGDDPPGDAISALLTTSATGDDARAVALLGRGADDDVLLSYRTEQALEHGYLGVAELLVSSVLRHPQWLEPVSELFWRRLLSAAMRSRQLSVLGFVLGFEPDLNSDVRHSEKPLFDAARADEAEMLKMLKMLLAHGADASGRDPMGSSVLHIAAKYGARKVLDVLKGSSVREEVFIALKLDEVVHWSLVKVLAPYFAHEALNLLETVAGGVLGHHMLVSDTVGASFTETAAIEEERRMLMKAVGRKTIMTALRIAQAVLIGMKVDGSLDVTSWWRVMTPVWILVAYLCWYPIKKYINSTSAHRLLDAVFTAGIIVMLVAPFFLLADRLEGKR</sequence>
<keyword evidence="6" id="KW-1185">Reference proteome</keyword>
<dbReference type="Proteomes" id="UP000433483">
    <property type="component" value="Unassembled WGS sequence"/>
</dbReference>
<gene>
    <name evidence="5" type="ORF">PF005_g30998</name>
</gene>
<feature type="transmembrane region" description="Helical" evidence="4">
    <location>
        <begin position="310"/>
        <end position="331"/>
    </location>
</feature>
<dbReference type="PROSITE" id="PS50088">
    <property type="entry name" value="ANK_REPEAT"/>
    <property type="match status" value="1"/>
</dbReference>
<reference evidence="5 6" key="1">
    <citation type="submission" date="2018-08" db="EMBL/GenBank/DDBJ databases">
        <title>Genomic investigation of the strawberry pathogen Phytophthora fragariae indicates pathogenicity is determined by transcriptional variation in three key races.</title>
        <authorList>
            <person name="Adams T.M."/>
            <person name="Armitage A.D."/>
            <person name="Sobczyk M.K."/>
            <person name="Bates H.J."/>
            <person name="Dunwell J.M."/>
            <person name="Nellist C.F."/>
            <person name="Harrison R.J."/>
        </authorList>
    </citation>
    <scope>NUCLEOTIDE SEQUENCE [LARGE SCALE GENOMIC DNA]</scope>
    <source>
        <strain evidence="5 6">NOV-27</strain>
    </source>
</reference>
<evidence type="ECO:0000256" key="3">
    <source>
        <dbReference type="PROSITE-ProRule" id="PRU00023"/>
    </source>
</evidence>
<keyword evidence="2 3" id="KW-0040">ANK repeat</keyword>
<dbReference type="InterPro" id="IPR050776">
    <property type="entry name" value="Ank_Repeat/CDKN_Inhibitor"/>
</dbReference>
<feature type="non-terminal residue" evidence="5">
    <location>
        <position position="338"/>
    </location>
</feature>
<comment type="caution">
    <text evidence="5">The sequence shown here is derived from an EMBL/GenBank/DDBJ whole genome shotgun (WGS) entry which is preliminary data.</text>
</comment>
<evidence type="ECO:0000256" key="4">
    <source>
        <dbReference type="SAM" id="Phobius"/>
    </source>
</evidence>
<dbReference type="SUPFAM" id="SSF48403">
    <property type="entry name" value="Ankyrin repeat"/>
    <property type="match status" value="1"/>
</dbReference>
<name>A0A6A3V8M9_9STRA</name>
<dbReference type="EMBL" id="QXGB01005852">
    <property type="protein sequence ID" value="KAE9162076.1"/>
    <property type="molecule type" value="Genomic_DNA"/>
</dbReference>
<evidence type="ECO:0000313" key="6">
    <source>
        <dbReference type="Proteomes" id="UP000433483"/>
    </source>
</evidence>
<dbReference type="InterPro" id="IPR036770">
    <property type="entry name" value="Ankyrin_rpt-contain_sf"/>
</dbReference>
<dbReference type="OrthoDB" id="10250354at2759"/>
<accession>A0A6A3V8M9</accession>